<feature type="compositionally biased region" description="Basic and acidic residues" evidence="2">
    <location>
        <begin position="377"/>
        <end position="391"/>
    </location>
</feature>
<feature type="region of interest" description="Disordered" evidence="2">
    <location>
        <begin position="411"/>
        <end position="512"/>
    </location>
</feature>
<feature type="region of interest" description="Disordered" evidence="2">
    <location>
        <begin position="118"/>
        <end position="140"/>
    </location>
</feature>
<evidence type="ECO:0000256" key="3">
    <source>
        <dbReference type="SAM" id="SignalP"/>
    </source>
</evidence>
<feature type="compositionally biased region" description="Basic and acidic residues" evidence="2">
    <location>
        <begin position="434"/>
        <end position="445"/>
    </location>
</feature>
<dbReference type="STRING" id="5514.A0A395S393"/>
<feature type="region of interest" description="Disordered" evidence="2">
    <location>
        <begin position="728"/>
        <end position="750"/>
    </location>
</feature>
<protein>
    <submittedName>
        <fullName evidence="4">Uncharacterized protein</fullName>
    </submittedName>
</protein>
<keyword evidence="3" id="KW-0732">Signal</keyword>
<feature type="compositionally biased region" description="Basic and acidic residues" evidence="2">
    <location>
        <begin position="342"/>
        <end position="370"/>
    </location>
</feature>
<feature type="region of interest" description="Disordered" evidence="2">
    <location>
        <begin position="1326"/>
        <end position="1450"/>
    </location>
</feature>
<feature type="compositionally biased region" description="Basic and acidic residues" evidence="2">
    <location>
        <begin position="177"/>
        <end position="194"/>
    </location>
</feature>
<evidence type="ECO:0000313" key="4">
    <source>
        <dbReference type="EMBL" id="RGP66878.1"/>
    </source>
</evidence>
<feature type="compositionally biased region" description="Basic and acidic residues" evidence="2">
    <location>
        <begin position="734"/>
        <end position="747"/>
    </location>
</feature>
<feature type="signal peptide" evidence="3">
    <location>
        <begin position="1"/>
        <end position="20"/>
    </location>
</feature>
<accession>A0A395S393</accession>
<proteinExistence type="predicted"/>
<comment type="caution">
    <text evidence="4">The sequence shown here is derived from an EMBL/GenBank/DDBJ whole genome shotgun (WGS) entry which is preliminary data.</text>
</comment>
<feature type="compositionally biased region" description="Basic and acidic residues" evidence="2">
    <location>
        <begin position="239"/>
        <end position="274"/>
    </location>
</feature>
<sequence>MRLSITVLVAIQASMGLAHAIPFSPSEYTEEGGKRETLRDFYKKHKIGASLRLPDPGTDKYESKRHRGNYKVKLKQYFPHDHESDHGYSIEEKYEPEEGHTITKVKVRKYYPYEHHEHEEDYDHKDKHDDLEDDHGYNDYRSENYHYEQKKDYETKKFDAFNDHYGLSEHHFDKYFTKDHHDPSEEYEPEESHDSNGNNYKRWPPGDPQYSWWHPRPFSNFHTRLQEFDPNAEHSYSYKAEKKPECPEPPPLDEKYSPKDVHDFSRGRESDMDIFKPGYHAPEKYEAEVQDEKLAHFSKYEQEHDNLPYFEKYPKEAMPMHPFEEKKKTIPKAEYDGEDEQYHTMDPEDWHHNREIHKKPDYDKEDNNEYHDDEEDYSKHDPFPKGPDEYGMKGINRFNYEYHPDEKSFLSDEAFEKLRQGGSDQPESYSYEKYFPREGEEKKYPNEAAKYGYRKYDEKEDDEKHSHSNEKSHRPEEEEEYDNDAKYSKEDKNHESRQLYYPSHHESTESAEYYRKQPYARMKDEHHGYYKEPGYENVVPGFMWAGPGTVTKTPCAKKEGCPHGHWHMLEPKNGEHRRIGITGTNIAIEPDYTRPDYKEDTVNHVLPGYENVIPGFEWAGVGVVTEVPCRSAADCPEGGWFMLAPRLGEHRRIAMNYPKATATPHPYQTHGPTVQVHKSDYKARSPVGHEGLVYEKEHEEFDGNEREYKLIHRHSRDLTKRTIEARTPCKKKPPKDEEAKEVKKVDPNKPLPRLNTVHLLNIEKLSDEKRQAVVAAFPMMDDDFKKEFLTFQELTPEFITKLNELYAILLERPEGKRIIEFISRRPRYVPSSKRSLPELSKKEIEKIEELSPALRQVVAKKLDFDPKLTLELANADELSDDLIGKLNKEYARVVSDPKYAKAIEKFMPKSNSKRAEPELTKEMLSKIEGLSPAMREIVAKKLDFDPELSVELANADKLSDDLIEKLNNQYARVVSDPKYSKVIEKFASKSTSKSKSRRAEPELTDEMISKVEGMSPSMRMMAAQKLDMDPELTTEMANVDKFTPELIEKLNKEYARIVKNPKYKSLLDKIGFKQKRADETPELSKEQLTKIEEMSPAIRLMAAKRLGMDASLSTELANADKFTPELIKKLNKEYARIYNDPKYKDVIAKFVSKSKRRFTRYLTDQQLDMISNLSKSERQFIAEKLNFEKELADEFVNSETFTPHVVKKLNEVYNQIYGGHKYNQLVDRFSTHIKRQVASDPKKEEEKEDKQDIKELKDLTKKIREQIREQITKDLNFDVDLDGEFLYAKRITESLIEKLADLARDTIVELEWEEIVEDLLEKDETLEEKETSDAQKVTVNIESQPSANSTKTPEVQSVSIGNTSVAQSNQTANAQNSTSSAESQLESDQETTKISEEQPTSNQNATNIPEGRTATNQTVTKISMEQPTNNDNERRSDLDEKLEESKKNGWCNEFLGTLKDTWDDSVHEALSKAEEKDD</sequence>
<feature type="region of interest" description="Disordered" evidence="2">
    <location>
        <begin position="236"/>
        <end position="277"/>
    </location>
</feature>
<keyword evidence="1" id="KW-0175">Coiled coil</keyword>
<organism evidence="4 5">
    <name type="scientific">Fusarium sporotrichioides</name>
    <dbReference type="NCBI Taxonomy" id="5514"/>
    <lineage>
        <taxon>Eukaryota</taxon>
        <taxon>Fungi</taxon>
        <taxon>Dikarya</taxon>
        <taxon>Ascomycota</taxon>
        <taxon>Pezizomycotina</taxon>
        <taxon>Sordariomycetes</taxon>
        <taxon>Hypocreomycetidae</taxon>
        <taxon>Hypocreales</taxon>
        <taxon>Nectriaceae</taxon>
        <taxon>Fusarium</taxon>
    </lineage>
</organism>
<gene>
    <name evidence="4" type="ORF">FSPOR_6260</name>
</gene>
<evidence type="ECO:0000256" key="2">
    <source>
        <dbReference type="SAM" id="MobiDB-lite"/>
    </source>
</evidence>
<dbReference type="Proteomes" id="UP000266152">
    <property type="component" value="Unassembled WGS sequence"/>
</dbReference>
<evidence type="ECO:0000313" key="5">
    <source>
        <dbReference type="Proteomes" id="UP000266152"/>
    </source>
</evidence>
<feature type="region of interest" description="Disordered" evidence="2">
    <location>
        <begin position="342"/>
        <end position="394"/>
    </location>
</feature>
<feature type="compositionally biased region" description="Basic and acidic residues" evidence="2">
    <location>
        <begin position="483"/>
        <end position="512"/>
    </location>
</feature>
<feature type="compositionally biased region" description="Polar residues" evidence="2">
    <location>
        <begin position="1334"/>
        <end position="1386"/>
    </location>
</feature>
<feature type="coiled-coil region" evidence="1">
    <location>
        <begin position="1242"/>
        <end position="1273"/>
    </location>
</feature>
<dbReference type="EMBL" id="PXOF01000088">
    <property type="protein sequence ID" value="RGP66878.1"/>
    <property type="molecule type" value="Genomic_DNA"/>
</dbReference>
<name>A0A395S393_FUSSP</name>
<feature type="compositionally biased region" description="Basic and acidic residues" evidence="2">
    <location>
        <begin position="454"/>
        <end position="476"/>
    </location>
</feature>
<reference evidence="4 5" key="1">
    <citation type="journal article" date="2018" name="PLoS Pathog.">
        <title>Evolution of structural diversity of trichothecenes, a family of toxins produced by plant pathogenic and entomopathogenic fungi.</title>
        <authorList>
            <person name="Proctor R.H."/>
            <person name="McCormick S.P."/>
            <person name="Kim H.S."/>
            <person name="Cardoza R.E."/>
            <person name="Stanley A.M."/>
            <person name="Lindo L."/>
            <person name="Kelly A."/>
            <person name="Brown D.W."/>
            <person name="Lee T."/>
            <person name="Vaughan M.M."/>
            <person name="Alexander N.J."/>
            <person name="Busman M."/>
            <person name="Gutierrez S."/>
        </authorList>
    </citation>
    <scope>NUCLEOTIDE SEQUENCE [LARGE SCALE GENOMIC DNA]</scope>
    <source>
        <strain evidence="4 5">NRRL 3299</strain>
    </source>
</reference>
<keyword evidence="5" id="KW-1185">Reference proteome</keyword>
<feature type="compositionally biased region" description="Polar residues" evidence="2">
    <location>
        <begin position="1397"/>
        <end position="1430"/>
    </location>
</feature>
<feature type="compositionally biased region" description="Basic and acidic residues" evidence="2">
    <location>
        <begin position="1431"/>
        <end position="1447"/>
    </location>
</feature>
<feature type="chain" id="PRO_5017389127" evidence="3">
    <location>
        <begin position="21"/>
        <end position="1478"/>
    </location>
</feature>
<feature type="region of interest" description="Disordered" evidence="2">
    <location>
        <begin position="177"/>
        <end position="201"/>
    </location>
</feature>
<evidence type="ECO:0000256" key="1">
    <source>
        <dbReference type="SAM" id="Coils"/>
    </source>
</evidence>